<dbReference type="PANTHER" id="PTHR43685:SF2">
    <property type="entry name" value="GLYCOSYLTRANSFERASE 2-LIKE DOMAIN-CONTAINING PROTEIN"/>
    <property type="match status" value="1"/>
</dbReference>
<keyword evidence="1 5" id="KW-0808">Transferase</keyword>
<feature type="domain" description="Galactosyltransferase C-terminal" evidence="3">
    <location>
        <begin position="199"/>
        <end position="257"/>
    </location>
</feature>
<dbReference type="InterPro" id="IPR001173">
    <property type="entry name" value="Glyco_trans_2-like"/>
</dbReference>
<dbReference type="EMBL" id="JAAIWN010000031">
    <property type="protein sequence ID" value="NEY82308.1"/>
    <property type="molecule type" value="Genomic_DNA"/>
</dbReference>
<dbReference type="Gene3D" id="3.90.550.10">
    <property type="entry name" value="Spore Coat Polysaccharide Biosynthesis Protein SpsA, Chain A"/>
    <property type="match status" value="1"/>
</dbReference>
<comment type="caution">
    <text evidence="5">The sequence shown here is derived from an EMBL/GenBank/DDBJ whole genome shotgun (WGS) entry which is preliminary data.</text>
</comment>
<dbReference type="EMBL" id="JACEIO010000013">
    <property type="protein sequence ID" value="MBA4536922.1"/>
    <property type="molecule type" value="Genomic_DNA"/>
</dbReference>
<reference evidence="4 7" key="2">
    <citation type="submission" date="2020-07" db="EMBL/GenBank/DDBJ databases">
        <authorList>
            <person name="Feng H."/>
        </authorList>
    </citation>
    <scope>NUCLEOTIDE SEQUENCE [LARGE SCALE GENOMIC DNA]</scope>
    <source>
        <strain evidence="7">s-12</strain>
        <strain evidence="4">S-12</strain>
    </source>
</reference>
<dbReference type="Proteomes" id="UP000472971">
    <property type="component" value="Unassembled WGS sequence"/>
</dbReference>
<dbReference type="InterPro" id="IPR050834">
    <property type="entry name" value="Glycosyltransf_2"/>
</dbReference>
<dbReference type="AlphaFoldDB" id="A0A6B3VYC8"/>
<dbReference type="Pfam" id="PF02709">
    <property type="entry name" value="Glyco_transf_7C"/>
    <property type="match status" value="1"/>
</dbReference>
<evidence type="ECO:0000259" key="2">
    <source>
        <dbReference type="Pfam" id="PF00535"/>
    </source>
</evidence>
<dbReference type="SUPFAM" id="SSF53448">
    <property type="entry name" value="Nucleotide-diphospho-sugar transferases"/>
    <property type="match status" value="1"/>
</dbReference>
<evidence type="ECO:0000313" key="7">
    <source>
        <dbReference type="Proteomes" id="UP000570010"/>
    </source>
</evidence>
<accession>A0A6B3VYC8</accession>
<gene>
    <name evidence="5" type="ORF">G4D64_12535</name>
    <name evidence="4" type="ORF">H1Z61_07140</name>
</gene>
<reference evidence="5 6" key="1">
    <citation type="submission" date="2020-02" db="EMBL/GenBank/DDBJ databases">
        <title>Bacillus aquiflavi sp. nov., isolated from yellow water of strong flavor Chinese baijiu in Yibin region of China.</title>
        <authorList>
            <person name="Xie J."/>
        </authorList>
    </citation>
    <scope>NUCLEOTIDE SEQUENCE [LARGE SCALE GENOMIC DNA]</scope>
    <source>
        <strain evidence="5 6">3H-10</strain>
    </source>
</reference>
<evidence type="ECO:0000313" key="6">
    <source>
        <dbReference type="Proteomes" id="UP000472971"/>
    </source>
</evidence>
<dbReference type="RefSeq" id="WP_163242704.1">
    <property type="nucleotide sequence ID" value="NZ_CP082780.1"/>
</dbReference>
<evidence type="ECO:0000313" key="4">
    <source>
        <dbReference type="EMBL" id="MBA4536922.1"/>
    </source>
</evidence>
<organism evidence="5 6">
    <name type="scientific">Bacillus aquiflavi</name>
    <dbReference type="NCBI Taxonomy" id="2672567"/>
    <lineage>
        <taxon>Bacteria</taxon>
        <taxon>Bacillati</taxon>
        <taxon>Bacillota</taxon>
        <taxon>Bacilli</taxon>
        <taxon>Bacillales</taxon>
        <taxon>Bacillaceae</taxon>
        <taxon>Bacillus</taxon>
    </lineage>
</organism>
<proteinExistence type="predicted"/>
<feature type="domain" description="Glycosyltransferase 2-like" evidence="2">
    <location>
        <begin position="5"/>
        <end position="127"/>
    </location>
</feature>
<dbReference type="PANTHER" id="PTHR43685">
    <property type="entry name" value="GLYCOSYLTRANSFERASE"/>
    <property type="match status" value="1"/>
</dbReference>
<name>A0A6B3VYC8_9BACI</name>
<dbReference type="InterPro" id="IPR029044">
    <property type="entry name" value="Nucleotide-diphossugar_trans"/>
</dbReference>
<evidence type="ECO:0000259" key="3">
    <source>
        <dbReference type="Pfam" id="PF02709"/>
    </source>
</evidence>
<dbReference type="GO" id="GO:0016740">
    <property type="term" value="F:transferase activity"/>
    <property type="evidence" value="ECO:0007669"/>
    <property type="project" value="UniProtKB-KW"/>
</dbReference>
<sequence>MTEISIIIPSYNRYPQNLLTLYSLEKQTFNSAKMEVIFINDGSSDETHQALKSFKPAFLFKYIRNERNGGRSKARNIGIKHANGKIIVFLDAEMIVDPDFVQNHYNAHQREKNLVLSGGLYQKRVYTCVYPQFTQKQRLHIYSMLKKAALKKAMLNLKEQTDKMIQLVSKKDIMTRKYRLLSYKSPYLPEIIKQYGENLTGYQLPWVLFFSGFVSLPKQLLQKVGGFDERFKGWGFEDWDLGYRLYQNGATFRCAANVSAYHQEHPVSARNVFREMCKNYFLYQRKHQSFETSIHVLVLTGKISRIQESIIIGEYKSLCKTYPNKFQSFKKGFQILLKEMARLLANQKPLKQFINKLDSTYFLNWKHVILSERNEMNALKQYPHLIKTFDNIIAA</sequence>
<dbReference type="Proteomes" id="UP000570010">
    <property type="component" value="Unassembled WGS sequence"/>
</dbReference>
<evidence type="ECO:0000256" key="1">
    <source>
        <dbReference type="ARBA" id="ARBA00022679"/>
    </source>
</evidence>
<protein>
    <submittedName>
        <fullName evidence="4 5">Glycosyltransferase</fullName>
    </submittedName>
</protein>
<dbReference type="InterPro" id="IPR027791">
    <property type="entry name" value="Galactosyl_T_C"/>
</dbReference>
<dbReference type="Pfam" id="PF00535">
    <property type="entry name" value="Glycos_transf_2"/>
    <property type="match status" value="1"/>
</dbReference>
<keyword evidence="6" id="KW-1185">Reference proteome</keyword>
<evidence type="ECO:0000313" key="5">
    <source>
        <dbReference type="EMBL" id="NEY82308.1"/>
    </source>
</evidence>